<protein>
    <submittedName>
        <fullName evidence="1">Uncharacterized protein</fullName>
    </submittedName>
</protein>
<gene>
    <name evidence="1" type="ORF">MRB53_034769</name>
</gene>
<accession>A0ACC2K304</accession>
<sequence>MHLNSSKRDFNTSRLSLPHRHSWPSTHIKESRATESREVEAVPFLTKHCDFGSSSMMVAGDKSILEEAGLQTMKDVENLQAPPEIKGGISVDKNSGSVSYFICTRPGRGPTLVVDEDQALIDPRTGIPKFPNMDSSILQAQIRQQGDDVTVHLDMIIGFGSWDFSPLDLENPFPNNEGSVHLWHGDHDLMVPVSLQRYIAKKLPWIHYHEVPAAGHLFAHGNGYSDAIIKALLLGEK</sequence>
<reference evidence="1 2" key="1">
    <citation type="journal article" date="2022" name="Hortic Res">
        <title>A haplotype resolved chromosomal level avocado genome allows analysis of novel avocado genes.</title>
        <authorList>
            <person name="Nath O."/>
            <person name="Fletcher S.J."/>
            <person name="Hayward A."/>
            <person name="Shaw L.M."/>
            <person name="Masouleh A.K."/>
            <person name="Furtado A."/>
            <person name="Henry R.J."/>
            <person name="Mitter N."/>
        </authorList>
    </citation>
    <scope>NUCLEOTIDE SEQUENCE [LARGE SCALE GENOMIC DNA]</scope>
    <source>
        <strain evidence="2">cv. Hass</strain>
    </source>
</reference>
<proteinExistence type="predicted"/>
<dbReference type="Proteomes" id="UP001234297">
    <property type="component" value="Chromosome 12"/>
</dbReference>
<name>A0ACC2K304_PERAE</name>
<evidence type="ECO:0000313" key="1">
    <source>
        <dbReference type="EMBL" id="KAJ8615397.1"/>
    </source>
</evidence>
<organism evidence="1 2">
    <name type="scientific">Persea americana</name>
    <name type="common">Avocado</name>
    <dbReference type="NCBI Taxonomy" id="3435"/>
    <lineage>
        <taxon>Eukaryota</taxon>
        <taxon>Viridiplantae</taxon>
        <taxon>Streptophyta</taxon>
        <taxon>Embryophyta</taxon>
        <taxon>Tracheophyta</taxon>
        <taxon>Spermatophyta</taxon>
        <taxon>Magnoliopsida</taxon>
        <taxon>Magnoliidae</taxon>
        <taxon>Laurales</taxon>
        <taxon>Lauraceae</taxon>
        <taxon>Persea</taxon>
    </lineage>
</organism>
<comment type="caution">
    <text evidence="1">The sequence shown here is derived from an EMBL/GenBank/DDBJ whole genome shotgun (WGS) entry which is preliminary data.</text>
</comment>
<evidence type="ECO:0000313" key="2">
    <source>
        <dbReference type="Proteomes" id="UP001234297"/>
    </source>
</evidence>
<keyword evidence="2" id="KW-1185">Reference proteome</keyword>
<dbReference type="EMBL" id="CM056820">
    <property type="protein sequence ID" value="KAJ8615397.1"/>
    <property type="molecule type" value="Genomic_DNA"/>
</dbReference>